<sequence length="222" mass="25679">MSESLPNLHVPSIQTLGERYGKLRLWWYMFVVVFVGDFWAMMAIFLIDKLTEQSNLPVLWQLGSQRLSFDSIALACLLFAGLGWLMGWMLRKVAVCRLRSVVLAALIGYWSAYIVFNWPPSQRLITNIPHPTYYRHMVMAMLTPIGCVAGPIALVMRPTRWAWVWLLSQLAMGFLITNLSYLLIRYDFDGSIVFFGVSLMAGYPLVLSMWFSYYLRRQIVPF</sequence>
<evidence type="ECO:0008006" key="4">
    <source>
        <dbReference type="Google" id="ProtNLM"/>
    </source>
</evidence>
<name>A0ABP9X1Y2_9CHLR</name>
<dbReference type="Proteomes" id="UP001428290">
    <property type="component" value="Unassembled WGS sequence"/>
</dbReference>
<dbReference type="RefSeq" id="WP_345722952.1">
    <property type="nucleotide sequence ID" value="NZ_BAABRU010000011.1"/>
</dbReference>
<feature type="transmembrane region" description="Helical" evidence="1">
    <location>
        <begin position="25"/>
        <end position="47"/>
    </location>
</feature>
<accession>A0ABP9X1Y2</accession>
<keyword evidence="1" id="KW-0472">Membrane</keyword>
<keyword evidence="3" id="KW-1185">Reference proteome</keyword>
<evidence type="ECO:0000313" key="2">
    <source>
        <dbReference type="EMBL" id="GAA5529339.1"/>
    </source>
</evidence>
<keyword evidence="1" id="KW-1133">Transmembrane helix</keyword>
<comment type="caution">
    <text evidence="2">The sequence shown here is derived from an EMBL/GenBank/DDBJ whole genome shotgun (WGS) entry which is preliminary data.</text>
</comment>
<evidence type="ECO:0000313" key="3">
    <source>
        <dbReference type="Proteomes" id="UP001428290"/>
    </source>
</evidence>
<proteinExistence type="predicted"/>
<organism evidence="2 3">
    <name type="scientific">Herpetosiphon gulosus</name>
    <dbReference type="NCBI Taxonomy" id="1973496"/>
    <lineage>
        <taxon>Bacteria</taxon>
        <taxon>Bacillati</taxon>
        <taxon>Chloroflexota</taxon>
        <taxon>Chloroflexia</taxon>
        <taxon>Herpetosiphonales</taxon>
        <taxon>Herpetosiphonaceae</taxon>
        <taxon>Herpetosiphon</taxon>
    </lineage>
</organism>
<protein>
    <recommendedName>
        <fullName evidence="4">DUF1109 domain-containing protein</fullName>
    </recommendedName>
</protein>
<feature type="transmembrane region" description="Helical" evidence="1">
    <location>
        <begin position="98"/>
        <end position="116"/>
    </location>
</feature>
<evidence type="ECO:0000256" key="1">
    <source>
        <dbReference type="SAM" id="Phobius"/>
    </source>
</evidence>
<dbReference type="EMBL" id="BAABRU010000011">
    <property type="protein sequence ID" value="GAA5529339.1"/>
    <property type="molecule type" value="Genomic_DNA"/>
</dbReference>
<keyword evidence="1" id="KW-0812">Transmembrane</keyword>
<feature type="transmembrane region" description="Helical" evidence="1">
    <location>
        <begin position="136"/>
        <end position="156"/>
    </location>
</feature>
<gene>
    <name evidence="2" type="ORF">Hgul01_03148</name>
</gene>
<feature type="transmembrane region" description="Helical" evidence="1">
    <location>
        <begin position="190"/>
        <end position="215"/>
    </location>
</feature>
<feature type="transmembrane region" description="Helical" evidence="1">
    <location>
        <begin position="67"/>
        <end position="86"/>
    </location>
</feature>
<reference evidence="2 3" key="1">
    <citation type="submission" date="2024-02" db="EMBL/GenBank/DDBJ databases">
        <title>Herpetosiphon gulosus NBRC 112829.</title>
        <authorList>
            <person name="Ichikawa N."/>
            <person name="Katano-Makiyama Y."/>
            <person name="Hidaka K."/>
        </authorList>
    </citation>
    <scope>NUCLEOTIDE SEQUENCE [LARGE SCALE GENOMIC DNA]</scope>
    <source>
        <strain evidence="2 3">NBRC 112829</strain>
    </source>
</reference>
<feature type="transmembrane region" description="Helical" evidence="1">
    <location>
        <begin position="163"/>
        <end position="184"/>
    </location>
</feature>